<feature type="domain" description="F-box" evidence="1">
    <location>
        <begin position="21"/>
        <end position="67"/>
    </location>
</feature>
<accession>A0A5J5F4E5</accession>
<dbReference type="AlphaFoldDB" id="A0A5J5F4E5"/>
<evidence type="ECO:0000259" key="1">
    <source>
        <dbReference type="PROSITE" id="PS50181"/>
    </source>
</evidence>
<gene>
    <name evidence="2" type="ORF">FN846DRAFT_467027</name>
</gene>
<dbReference type="Gene3D" id="6.10.140.2040">
    <property type="match status" value="1"/>
</dbReference>
<dbReference type="InterPro" id="IPR001810">
    <property type="entry name" value="F-box_dom"/>
</dbReference>
<organism evidence="2 3">
    <name type="scientific">Sphaerosporella brunnea</name>
    <dbReference type="NCBI Taxonomy" id="1250544"/>
    <lineage>
        <taxon>Eukaryota</taxon>
        <taxon>Fungi</taxon>
        <taxon>Dikarya</taxon>
        <taxon>Ascomycota</taxon>
        <taxon>Pezizomycotina</taxon>
        <taxon>Pezizomycetes</taxon>
        <taxon>Pezizales</taxon>
        <taxon>Pyronemataceae</taxon>
        <taxon>Sphaerosporella</taxon>
    </lineage>
</organism>
<keyword evidence="3" id="KW-1185">Reference proteome</keyword>
<dbReference type="Pfam" id="PF12937">
    <property type="entry name" value="F-box-like"/>
    <property type="match status" value="1"/>
</dbReference>
<dbReference type="SUPFAM" id="SSF81383">
    <property type="entry name" value="F-box domain"/>
    <property type="match status" value="1"/>
</dbReference>
<dbReference type="InParanoid" id="A0A5J5F4E5"/>
<name>A0A5J5F4E5_9PEZI</name>
<evidence type="ECO:0000313" key="3">
    <source>
        <dbReference type="Proteomes" id="UP000326924"/>
    </source>
</evidence>
<dbReference type="Proteomes" id="UP000326924">
    <property type="component" value="Unassembled WGS sequence"/>
</dbReference>
<dbReference type="EMBL" id="VXIS01000039">
    <property type="protein sequence ID" value="KAA8911127.1"/>
    <property type="molecule type" value="Genomic_DNA"/>
</dbReference>
<evidence type="ECO:0000313" key="2">
    <source>
        <dbReference type="EMBL" id="KAA8911127.1"/>
    </source>
</evidence>
<sequence>MSTTAAAGGSSSNGRLLPPPTPHLLYFPSEILLTVLHYLDIPDLYTLTKTSRHLRATATDPLLHRQRLQHAKSTLAHTLAQRPSVPPPPPVFLTPQQATQRCLSRKLAKIALKRKLAARPDLPTLVSRGVIPAKASIVAPALLAPAQELEKQRIKDVLRGWVGRSKSLEEVAEREGWDGVRPDDDVEEKRPRVIDIARRYERGRRRDTRWGSERRVKYDPPRAKVLGLRRFYEMLSRGVASS</sequence>
<dbReference type="PROSITE" id="PS50181">
    <property type="entry name" value="FBOX"/>
    <property type="match status" value="1"/>
</dbReference>
<dbReference type="Gene3D" id="1.20.1280.50">
    <property type="match status" value="1"/>
</dbReference>
<protein>
    <recommendedName>
        <fullName evidence="1">F-box domain-containing protein</fullName>
    </recommendedName>
</protein>
<reference evidence="2 3" key="1">
    <citation type="submission" date="2019-09" db="EMBL/GenBank/DDBJ databases">
        <title>Draft genome of the ectomycorrhizal ascomycete Sphaerosporella brunnea.</title>
        <authorList>
            <consortium name="DOE Joint Genome Institute"/>
            <person name="Benucci G.M."/>
            <person name="Marozzi G."/>
            <person name="Antonielli L."/>
            <person name="Sanchez S."/>
            <person name="Marco P."/>
            <person name="Wang X."/>
            <person name="Falini L.B."/>
            <person name="Barry K."/>
            <person name="Haridas S."/>
            <person name="Lipzen A."/>
            <person name="Labutti K."/>
            <person name="Grigoriev I.V."/>
            <person name="Murat C."/>
            <person name="Martin F."/>
            <person name="Albertini E."/>
            <person name="Donnini D."/>
            <person name="Bonito G."/>
        </authorList>
    </citation>
    <scope>NUCLEOTIDE SEQUENCE [LARGE SCALE GENOMIC DNA]</scope>
    <source>
        <strain evidence="2 3">Sb_GMNB300</strain>
    </source>
</reference>
<dbReference type="OrthoDB" id="3219396at2759"/>
<comment type="caution">
    <text evidence="2">The sequence shown here is derived from an EMBL/GenBank/DDBJ whole genome shotgun (WGS) entry which is preliminary data.</text>
</comment>
<dbReference type="InterPro" id="IPR036047">
    <property type="entry name" value="F-box-like_dom_sf"/>
</dbReference>
<proteinExistence type="predicted"/>